<keyword evidence="2" id="KW-1185">Reference proteome</keyword>
<proteinExistence type="predicted"/>
<reference evidence="2" key="1">
    <citation type="submission" date="2011-01" db="EMBL/GenBank/DDBJ databases">
        <title>Complete sequence of chromosome of Acidobacterium sp. MP5ACTX9.</title>
        <authorList>
            <consortium name="US DOE Joint Genome Institute"/>
            <person name="Lucas S."/>
            <person name="Copeland A."/>
            <person name="Lapidus A."/>
            <person name="Cheng J.-F."/>
            <person name="Goodwin L."/>
            <person name="Pitluck S."/>
            <person name="Teshima H."/>
            <person name="Detter J.C."/>
            <person name="Han C."/>
            <person name="Tapia R."/>
            <person name="Land M."/>
            <person name="Hauser L."/>
            <person name="Kyrpides N."/>
            <person name="Ivanova N."/>
            <person name="Ovchinnikova G."/>
            <person name="Pagani I."/>
            <person name="Rawat S.R."/>
            <person name="Mannisto M."/>
            <person name="Haggblom M.M."/>
            <person name="Woyke T."/>
        </authorList>
    </citation>
    <scope>NUCLEOTIDE SEQUENCE [LARGE SCALE GENOMIC DNA]</scope>
    <source>
        <strain evidence="2">MP5ACTX9</strain>
    </source>
</reference>
<dbReference type="EMBL" id="CP002480">
    <property type="protein sequence ID" value="ADW70128.1"/>
    <property type="molecule type" value="Genomic_DNA"/>
</dbReference>
<gene>
    <name evidence="1" type="ordered locus">AciX9_3112</name>
</gene>
<protein>
    <submittedName>
        <fullName evidence="1">Uncharacterized protein</fullName>
    </submittedName>
</protein>
<dbReference type="eggNOG" id="ENOG5033QZA">
    <property type="taxonomic scope" value="Bacteria"/>
</dbReference>
<dbReference type="AlphaFoldDB" id="E8X0U4"/>
<dbReference type="KEGG" id="acm:AciX9_3112"/>
<dbReference type="RefSeq" id="WP_013581442.1">
    <property type="nucleotide sequence ID" value="NC_015064.1"/>
</dbReference>
<dbReference type="PaxDb" id="1198114-AciX9_3112"/>
<evidence type="ECO:0000313" key="1">
    <source>
        <dbReference type="EMBL" id="ADW70128.1"/>
    </source>
</evidence>
<organism evidence="2">
    <name type="scientific">Granulicella tundricola (strain ATCC BAA-1859 / DSM 23138 / MP5ACTX9)</name>
    <dbReference type="NCBI Taxonomy" id="1198114"/>
    <lineage>
        <taxon>Bacteria</taxon>
        <taxon>Pseudomonadati</taxon>
        <taxon>Acidobacteriota</taxon>
        <taxon>Terriglobia</taxon>
        <taxon>Terriglobales</taxon>
        <taxon>Acidobacteriaceae</taxon>
        <taxon>Granulicella</taxon>
    </lineage>
</organism>
<dbReference type="HOGENOM" id="CLU_605152_0_0_0"/>
<name>E8X0U4_GRATM</name>
<accession>E8X0U4</accession>
<evidence type="ECO:0000313" key="2">
    <source>
        <dbReference type="Proteomes" id="UP000000343"/>
    </source>
</evidence>
<dbReference type="OrthoDB" id="7338723at2"/>
<dbReference type="STRING" id="1198114.AciX9_3112"/>
<dbReference type="Proteomes" id="UP000000343">
    <property type="component" value="Chromosome"/>
</dbReference>
<sequence>MTDNPYARWLQTDFELCNPVVPGDELSEIQGQVILRVHQVMGSGPKPTMYMDLEQLQVVDYLAFEGLSKAQREFIAGLHAAEPIRPEEMIFLALRSLFQYSWPAPTSNNDIRFAASYDHVLHQVLVQTALDLAKQFSSPTALLPYWGRLAFLRVMGDLPSEHVSRFGLDRVACTLVKKAKFNATTFALENDPVIGMNYALEPILKHLNRYLMHYQSTREMAGPNRLSRAWEGIAPIVLHFWSEISATKLLQSSLILFEDKVGTMVHWFTNDQVDFVLMHELGHVALAHPQRLQAERKAGRDVSVLRHEFEFAADSFALGLMRSKLVKRVRSVTDSSRTDPAESQVEHVVESLHDYQRALGSVYLLFLYMDFIQRAGELLRDRLGTQLNIRSQMDTHPRAQARLERLELMNLGEYLYTSPIERYAREFLDAVLEYATTLSDEELLASVTRNSG</sequence>